<dbReference type="InterPro" id="IPR013378">
    <property type="entry name" value="InlB-like_B-rpt"/>
</dbReference>
<dbReference type="Proteomes" id="UP000243297">
    <property type="component" value="Unassembled WGS sequence"/>
</dbReference>
<feature type="signal peptide" evidence="3">
    <location>
        <begin position="1"/>
        <end position="31"/>
    </location>
</feature>
<proteinExistence type="predicted"/>
<gene>
    <name evidence="5" type="ORF">SAMN02745191_0312</name>
</gene>
<accession>A0A1T4K4Z4</accession>
<keyword evidence="2" id="KW-1133">Transmembrane helix</keyword>
<dbReference type="EMBL" id="FUWY01000001">
    <property type="protein sequence ID" value="SJZ37476.1"/>
    <property type="molecule type" value="Genomic_DNA"/>
</dbReference>
<feature type="chain" id="PRO_5012097459" evidence="3">
    <location>
        <begin position="32"/>
        <end position="536"/>
    </location>
</feature>
<dbReference type="STRING" id="118967.SAMN02745191_0312"/>
<reference evidence="6" key="1">
    <citation type="submission" date="2017-02" db="EMBL/GenBank/DDBJ databases">
        <authorList>
            <person name="Varghese N."/>
            <person name="Submissions S."/>
        </authorList>
    </citation>
    <scope>NUCLEOTIDE SEQUENCE [LARGE SCALE GENOMIC DNA]</scope>
    <source>
        <strain evidence="6">ATCC 25662</strain>
    </source>
</reference>
<dbReference type="Pfam" id="PF18998">
    <property type="entry name" value="Flg_new_2"/>
    <property type="match status" value="2"/>
</dbReference>
<keyword evidence="2" id="KW-0472">Membrane</keyword>
<feature type="domain" description="Bacterial repeat" evidence="4">
    <location>
        <begin position="87"/>
        <end position="167"/>
    </location>
</feature>
<feature type="region of interest" description="Disordered" evidence="1">
    <location>
        <begin position="346"/>
        <end position="378"/>
    </location>
</feature>
<evidence type="ECO:0000256" key="2">
    <source>
        <dbReference type="SAM" id="Phobius"/>
    </source>
</evidence>
<dbReference type="RefSeq" id="WP_078710759.1">
    <property type="nucleotide sequence ID" value="NZ_FUWY01000001.1"/>
</dbReference>
<organism evidence="5 6">
    <name type="scientific">Anaerorhabdus furcosa</name>
    <dbReference type="NCBI Taxonomy" id="118967"/>
    <lineage>
        <taxon>Bacteria</taxon>
        <taxon>Bacillati</taxon>
        <taxon>Bacillota</taxon>
        <taxon>Erysipelotrichia</taxon>
        <taxon>Erysipelotrichales</taxon>
        <taxon>Erysipelotrichaceae</taxon>
        <taxon>Anaerorhabdus</taxon>
    </lineage>
</organism>
<dbReference type="AlphaFoldDB" id="A0A1T4K4Z4"/>
<protein>
    <submittedName>
        <fullName evidence="5">Repeat domain (List_Bact_rpt)</fullName>
    </submittedName>
</protein>
<dbReference type="Pfam" id="PF09479">
    <property type="entry name" value="Flg_new"/>
    <property type="match status" value="1"/>
</dbReference>
<feature type="domain" description="Bacterial repeat" evidence="4">
    <location>
        <begin position="178"/>
        <end position="258"/>
    </location>
</feature>
<evidence type="ECO:0000256" key="3">
    <source>
        <dbReference type="SAM" id="SignalP"/>
    </source>
</evidence>
<keyword evidence="6" id="KW-1185">Reference proteome</keyword>
<dbReference type="OrthoDB" id="1083267at2"/>
<feature type="compositionally biased region" description="Low complexity" evidence="1">
    <location>
        <begin position="365"/>
        <end position="378"/>
    </location>
</feature>
<name>A0A1T4K4Z4_9FIRM</name>
<feature type="compositionally biased region" description="Pro residues" evidence="1">
    <location>
        <begin position="354"/>
        <end position="364"/>
    </location>
</feature>
<keyword evidence="2" id="KW-0812">Transmembrane</keyword>
<feature type="transmembrane region" description="Helical" evidence="2">
    <location>
        <begin position="437"/>
        <end position="457"/>
    </location>
</feature>
<feature type="transmembrane region" description="Helical" evidence="2">
    <location>
        <begin position="473"/>
        <end position="492"/>
    </location>
</feature>
<evidence type="ECO:0000313" key="6">
    <source>
        <dbReference type="Proteomes" id="UP000243297"/>
    </source>
</evidence>
<evidence type="ECO:0000313" key="5">
    <source>
        <dbReference type="EMBL" id="SJZ37476.1"/>
    </source>
</evidence>
<dbReference type="InterPro" id="IPR044060">
    <property type="entry name" value="Bacterial_rp_domain"/>
</dbReference>
<evidence type="ECO:0000259" key="4">
    <source>
        <dbReference type="Pfam" id="PF18998"/>
    </source>
</evidence>
<sequence>MKKTTFAFYRKTMLTMISLGLLLNCSALTFAEENSNTDENQQVQEEILVEQTEVLTEEVAVELQKEETVEQSNKSIQTPKVHFSIYFVAEANGEVTGQTKFDSLVSSDLFSNIVTAIPTPVANEGYEFSGWYWGNSYIGSTSSEVYSYFKRGAALSDLTITAKFKQVETPKVHFSIYFVAETNGELTGQTKFDSLVSSDLFSNIVTAIPTPVANEGYEFSGWYWGNSYIGSTSSEVYSYFKRGAALSDLTITAKFKQATPKFNVTVKFVTEGKGSLTGNVTFDSTTSDLFKDVVATMPTPVAEEGNTFDGWYLNGSLIGTTSQEVYTTLENTKLLESTEIVAKFVENTQAQDPITPPTDTPTTPPTAENPQPEQPVINEPVEPVVNNPGQAQQITPVAPEVQDETILDDATPEVINANNLDTIEEEVTPLALGHDSWSLINLVLTLGIAALAIMMVIGKKTTNDETRKVNKNAKVIGCITAVISIIIFILTQDMSNPMALVDKWTIVMLILGLVQVVTSFINYKVKENNEVESVNC</sequence>
<keyword evidence="3" id="KW-0732">Signal</keyword>
<evidence type="ECO:0000256" key="1">
    <source>
        <dbReference type="SAM" id="MobiDB-lite"/>
    </source>
</evidence>
<feature type="transmembrane region" description="Helical" evidence="2">
    <location>
        <begin position="504"/>
        <end position="523"/>
    </location>
</feature>